<dbReference type="KEGG" id="aja:AJAP_34270"/>
<dbReference type="EMBL" id="CP008953">
    <property type="protein sequence ID" value="AIG79661.1"/>
    <property type="molecule type" value="Genomic_DNA"/>
</dbReference>
<keyword evidence="5" id="KW-1185">Reference proteome</keyword>
<dbReference type="STRING" id="208439.AJAP_34270"/>
<gene>
    <name evidence="4" type="ORF">AJAP_34270</name>
</gene>
<evidence type="ECO:0000313" key="4">
    <source>
        <dbReference type="EMBL" id="AIG79661.1"/>
    </source>
</evidence>
<dbReference type="Pfam" id="PF13828">
    <property type="entry name" value="DUF4190"/>
    <property type="match status" value="1"/>
</dbReference>
<proteinExistence type="predicted"/>
<dbReference type="eggNOG" id="ENOG5033A46">
    <property type="taxonomic scope" value="Bacteria"/>
</dbReference>
<dbReference type="HOGENOM" id="CLU_126534_1_0_11"/>
<dbReference type="InterPro" id="IPR025241">
    <property type="entry name" value="DUF4190"/>
</dbReference>
<feature type="compositionally biased region" description="Low complexity" evidence="1">
    <location>
        <begin position="1"/>
        <end position="14"/>
    </location>
</feature>
<evidence type="ECO:0000256" key="1">
    <source>
        <dbReference type="SAM" id="MobiDB-lite"/>
    </source>
</evidence>
<feature type="transmembrane region" description="Helical" evidence="2">
    <location>
        <begin position="30"/>
        <end position="59"/>
    </location>
</feature>
<keyword evidence="2" id="KW-0472">Membrane</keyword>
<feature type="transmembrane region" description="Helical" evidence="2">
    <location>
        <begin position="71"/>
        <end position="95"/>
    </location>
</feature>
<keyword evidence="2" id="KW-1133">Transmembrane helix</keyword>
<keyword evidence="2" id="KW-0812">Transmembrane</keyword>
<dbReference type="RefSeq" id="WP_051972673.1">
    <property type="nucleotide sequence ID" value="NZ_CP008953.1"/>
</dbReference>
<accession>A0A075V5B5</accession>
<evidence type="ECO:0000256" key="2">
    <source>
        <dbReference type="SAM" id="Phobius"/>
    </source>
</evidence>
<organism evidence="4 5">
    <name type="scientific">Amycolatopsis japonica</name>
    <dbReference type="NCBI Taxonomy" id="208439"/>
    <lineage>
        <taxon>Bacteria</taxon>
        <taxon>Bacillati</taxon>
        <taxon>Actinomycetota</taxon>
        <taxon>Actinomycetes</taxon>
        <taxon>Pseudonocardiales</taxon>
        <taxon>Pseudonocardiaceae</taxon>
        <taxon>Amycolatopsis</taxon>
        <taxon>Amycolatopsis japonica group</taxon>
    </lineage>
</organism>
<feature type="region of interest" description="Disordered" evidence="1">
    <location>
        <begin position="1"/>
        <end position="26"/>
    </location>
</feature>
<protein>
    <recommendedName>
        <fullName evidence="3">DUF4190 domain-containing protein</fullName>
    </recommendedName>
</protein>
<sequence length="105" mass="10950">MAQQPFGGFPPQQQYAFPNQPPARSKDSGLATVALIFSLFGLIGLVSVIPGIVLGHVAFAKARRGEAGGKGMALAAFIVGYLMIVLYAIAIPVLLNVAAKHGAFR</sequence>
<reference evidence="4 5" key="1">
    <citation type="journal article" date="2014" name="J. Biotechnol.">
        <title>Complete genome sequence of the actinobacterium Amycolatopsis japonica MG417-CF17(T) (=DSM 44213T) producing (S,S)-N,N'-ethylenediaminedisuccinic acid.</title>
        <authorList>
            <person name="Stegmann E."/>
            <person name="Albersmeier A."/>
            <person name="Spohn M."/>
            <person name="Gert H."/>
            <person name="Weber T."/>
            <person name="Wohlleben W."/>
            <person name="Kalinowski J."/>
            <person name="Ruckert C."/>
        </authorList>
    </citation>
    <scope>NUCLEOTIDE SEQUENCE [LARGE SCALE GENOMIC DNA]</scope>
    <source>
        <strain evidence="5">MG417-CF17 (DSM 44213)</strain>
    </source>
</reference>
<dbReference type="AlphaFoldDB" id="A0A075V5B5"/>
<evidence type="ECO:0000259" key="3">
    <source>
        <dbReference type="Pfam" id="PF13828"/>
    </source>
</evidence>
<name>A0A075V5B5_9PSEU</name>
<feature type="domain" description="DUF4190" evidence="3">
    <location>
        <begin position="30"/>
        <end position="89"/>
    </location>
</feature>
<evidence type="ECO:0000313" key="5">
    <source>
        <dbReference type="Proteomes" id="UP000028492"/>
    </source>
</evidence>
<dbReference type="Proteomes" id="UP000028492">
    <property type="component" value="Chromosome"/>
</dbReference>